<dbReference type="Proteomes" id="UP000463700">
    <property type="component" value="Unassembled WGS sequence"/>
</dbReference>
<dbReference type="PROSITE" id="PS50111">
    <property type="entry name" value="CHEMOTAXIS_TRANSDUC_2"/>
    <property type="match status" value="1"/>
</dbReference>
<reference evidence="4 5" key="1">
    <citation type="journal article" date="2020" name="Int. J. Syst. Evol. Microbiol.">
        <title>Paraburkholderia madseniana sp. nov., a phenolic acid-degrading bacterium isolated from acidic forest soil.</title>
        <authorList>
            <person name="Wilhelm R.C."/>
            <person name="Murphy S.J.L."/>
            <person name="Feriancek N.M."/>
            <person name="Karasz D.C."/>
            <person name="DeRito C.M."/>
            <person name="Newman J.D."/>
            <person name="Buckley D.H."/>
        </authorList>
    </citation>
    <scope>NUCLEOTIDE SEQUENCE [LARGE SCALE GENOMIC DNA]</scope>
    <source>
        <strain evidence="4 5">RP11</strain>
    </source>
</reference>
<evidence type="ECO:0000313" key="4">
    <source>
        <dbReference type="EMBL" id="KAE8755336.1"/>
    </source>
</evidence>
<evidence type="ECO:0000256" key="1">
    <source>
        <dbReference type="ARBA" id="ARBA00023224"/>
    </source>
</evidence>
<name>A0A6N6W4K6_9BURK</name>
<dbReference type="PANTHER" id="PTHR32089">
    <property type="entry name" value="METHYL-ACCEPTING CHEMOTAXIS PROTEIN MCPB"/>
    <property type="match status" value="1"/>
</dbReference>
<dbReference type="Gene3D" id="1.10.287.950">
    <property type="entry name" value="Methyl-accepting chemotaxis protein"/>
    <property type="match status" value="1"/>
</dbReference>
<dbReference type="InterPro" id="IPR004089">
    <property type="entry name" value="MCPsignal_dom"/>
</dbReference>
<dbReference type="GO" id="GO:0007165">
    <property type="term" value="P:signal transduction"/>
    <property type="evidence" value="ECO:0007669"/>
    <property type="project" value="UniProtKB-KW"/>
</dbReference>
<dbReference type="OrthoDB" id="3288815at2"/>
<evidence type="ECO:0000256" key="2">
    <source>
        <dbReference type="PROSITE-ProRule" id="PRU00284"/>
    </source>
</evidence>
<dbReference type="PANTHER" id="PTHR32089:SF112">
    <property type="entry name" value="LYSOZYME-LIKE PROTEIN-RELATED"/>
    <property type="match status" value="1"/>
</dbReference>
<gene>
    <name evidence="4" type="ORF">FSO04_34970</name>
</gene>
<dbReference type="EMBL" id="VOSW01000092">
    <property type="protein sequence ID" value="KAE8755336.1"/>
    <property type="molecule type" value="Genomic_DNA"/>
</dbReference>
<organism evidence="4 5">
    <name type="scientific">Paraburkholderia madseniana</name>
    <dbReference type="NCBI Taxonomy" id="2599607"/>
    <lineage>
        <taxon>Bacteria</taxon>
        <taxon>Pseudomonadati</taxon>
        <taxon>Pseudomonadota</taxon>
        <taxon>Betaproteobacteria</taxon>
        <taxon>Burkholderiales</taxon>
        <taxon>Burkholderiaceae</taxon>
        <taxon>Paraburkholderia</taxon>
    </lineage>
</organism>
<feature type="domain" description="Methyl-accepting transducer" evidence="3">
    <location>
        <begin position="80"/>
        <end position="259"/>
    </location>
</feature>
<keyword evidence="1 2" id="KW-0807">Transducer</keyword>
<dbReference type="SUPFAM" id="SSF58104">
    <property type="entry name" value="Methyl-accepting chemotaxis protein (MCP) signaling domain"/>
    <property type="match status" value="1"/>
</dbReference>
<sequence>MKQVQMLGAPVLGVLGGVASAAFSSWSAMGVLVGASLFAAGLAAGQHSLNARRREEKDRQRYLDSQKSFSAEVAPVWSGQIESSRTQMEAAITALSARFGKIAARLDRTLDASSGAARGTTAAEVYATSEQKLDAVMRLLRSTVDSKAEMLAKVQGLQGFVNELKQMVQAIAQITQQTNLLAINATIEAAHAGNVGRGFATVAQEVRALAGRSAQTGTLIAEKISAINAAIAAARVAAEQSTEQEKKAISDSERTIQQVLSQFREFTSSLTDAAELLRNESYGIKAEVYEALVQLQFQDRVSQIMAHVKGNIERPPDIIEEHCTLCEREGALYALDANALLKELEQTYAMTDEHSVHQGVQVSQSGENQEITFF</sequence>
<evidence type="ECO:0000259" key="3">
    <source>
        <dbReference type="PROSITE" id="PS50111"/>
    </source>
</evidence>
<comment type="caution">
    <text evidence="4">The sequence shown here is derived from an EMBL/GenBank/DDBJ whole genome shotgun (WGS) entry which is preliminary data.</text>
</comment>
<proteinExistence type="predicted"/>
<dbReference type="GO" id="GO:0016020">
    <property type="term" value="C:membrane"/>
    <property type="evidence" value="ECO:0007669"/>
    <property type="project" value="InterPro"/>
</dbReference>
<evidence type="ECO:0000313" key="5">
    <source>
        <dbReference type="Proteomes" id="UP000463700"/>
    </source>
</evidence>
<dbReference type="SMART" id="SM00283">
    <property type="entry name" value="MA"/>
    <property type="match status" value="1"/>
</dbReference>
<dbReference type="Pfam" id="PF00015">
    <property type="entry name" value="MCPsignal"/>
    <property type="match status" value="1"/>
</dbReference>
<protein>
    <submittedName>
        <fullName evidence="4">Chemotaxis protein</fullName>
    </submittedName>
</protein>
<dbReference type="AlphaFoldDB" id="A0A6N6W4K6"/>
<accession>A0A6N6W4K6</accession>